<keyword evidence="6" id="KW-1185">Reference proteome</keyword>
<dbReference type="EMBL" id="LNZH02000213">
    <property type="protein sequence ID" value="OCB84821.1"/>
    <property type="molecule type" value="Genomic_DNA"/>
</dbReference>
<dbReference type="Proteomes" id="UP000757232">
    <property type="component" value="Unassembled WGS sequence"/>
</dbReference>
<dbReference type="GO" id="GO:0003729">
    <property type="term" value="F:mRNA binding"/>
    <property type="evidence" value="ECO:0007669"/>
    <property type="project" value="TreeGrafter"/>
</dbReference>
<keyword evidence="3" id="KW-0539">Nucleus</keyword>
<feature type="coiled-coil region" evidence="4">
    <location>
        <begin position="150"/>
        <end position="177"/>
    </location>
</feature>
<reference evidence="5" key="1">
    <citation type="submission" date="2016-06" db="EMBL/GenBank/DDBJ databases">
        <title>Draft Genome sequence of the fungus Inonotus baumii.</title>
        <authorList>
            <person name="Zhu H."/>
            <person name="Lin W."/>
        </authorList>
    </citation>
    <scope>NUCLEOTIDE SEQUENCE</scope>
    <source>
        <strain evidence="5">821</strain>
    </source>
</reference>
<dbReference type="PANTHER" id="PTHR13375">
    <property type="entry name" value="FMS INTERACTING PROTEIN"/>
    <property type="match status" value="1"/>
</dbReference>
<evidence type="ECO:0000313" key="6">
    <source>
        <dbReference type="Proteomes" id="UP000757232"/>
    </source>
</evidence>
<dbReference type="GO" id="GO:0000445">
    <property type="term" value="C:THO complex part of transcription export complex"/>
    <property type="evidence" value="ECO:0007669"/>
    <property type="project" value="TreeGrafter"/>
</dbReference>
<protein>
    <recommendedName>
        <fullName evidence="7">Fms interacting protein</fullName>
    </recommendedName>
</protein>
<evidence type="ECO:0000256" key="3">
    <source>
        <dbReference type="ARBA" id="ARBA00023242"/>
    </source>
</evidence>
<dbReference type="Pfam" id="PF09766">
    <property type="entry name" value="FmiP_Thoc5"/>
    <property type="match status" value="1"/>
</dbReference>
<comment type="caution">
    <text evidence="5">The sequence shown here is derived from an EMBL/GenBank/DDBJ whole genome shotgun (WGS) entry which is preliminary data.</text>
</comment>
<evidence type="ECO:0000256" key="4">
    <source>
        <dbReference type="SAM" id="Coils"/>
    </source>
</evidence>
<evidence type="ECO:0008006" key="7">
    <source>
        <dbReference type="Google" id="ProtNLM"/>
    </source>
</evidence>
<sequence length="217" mass="24464">MTVAVKLESLSTDTDSSLPFPPPSDAVIDQLQALVGSSTLNSDPSTIQVRAAALFARLKALNRAANAAVRAHKQATANSRTEMDHTHLGLQNFLYEKRHLEREIEKCRQFASIYQDITLHSIEEFLELAPEDARTEETMQNEHQLMLNRLSFELAERQRLDQKKKELTQQKEELLKQGKAKTATLDNVKGQVDHLMKTASDIQKKVDDMVKAIPETS</sequence>
<evidence type="ECO:0000256" key="2">
    <source>
        <dbReference type="ARBA" id="ARBA00008044"/>
    </source>
</evidence>
<comment type="similarity">
    <text evidence="2">Belongs to the THOC5 family.</text>
</comment>
<evidence type="ECO:0000313" key="5">
    <source>
        <dbReference type="EMBL" id="OCB84821.1"/>
    </source>
</evidence>
<comment type="subcellular location">
    <subcellularLocation>
        <location evidence="1">Nucleus</location>
    </subcellularLocation>
</comment>
<dbReference type="InterPro" id="IPR019163">
    <property type="entry name" value="THO_Thoc5"/>
</dbReference>
<dbReference type="AlphaFoldDB" id="A0A9Q5HRT4"/>
<dbReference type="PANTHER" id="PTHR13375:SF3">
    <property type="entry name" value="THO COMPLEX SUBUNIT 5 HOMOLOG"/>
    <property type="match status" value="1"/>
</dbReference>
<organism evidence="5 6">
    <name type="scientific">Sanghuangporus baumii</name>
    <name type="common">Phellinus baumii</name>
    <dbReference type="NCBI Taxonomy" id="108892"/>
    <lineage>
        <taxon>Eukaryota</taxon>
        <taxon>Fungi</taxon>
        <taxon>Dikarya</taxon>
        <taxon>Basidiomycota</taxon>
        <taxon>Agaricomycotina</taxon>
        <taxon>Agaricomycetes</taxon>
        <taxon>Hymenochaetales</taxon>
        <taxon>Hymenochaetaceae</taxon>
        <taxon>Sanghuangporus</taxon>
    </lineage>
</organism>
<keyword evidence="4" id="KW-0175">Coiled coil</keyword>
<evidence type="ECO:0000256" key="1">
    <source>
        <dbReference type="ARBA" id="ARBA00004123"/>
    </source>
</evidence>
<accession>A0A9Q5HRT4</accession>
<proteinExistence type="inferred from homology"/>
<gene>
    <name evidence="5" type="ORF">A7U60_g8041</name>
</gene>
<name>A0A9Q5HRT4_SANBA</name>
<dbReference type="GO" id="GO:0006406">
    <property type="term" value="P:mRNA export from nucleus"/>
    <property type="evidence" value="ECO:0007669"/>
    <property type="project" value="TreeGrafter"/>
</dbReference>
<dbReference type="OrthoDB" id="20582at2759"/>